<dbReference type="InterPro" id="IPR017871">
    <property type="entry name" value="ABC_transporter-like_CS"/>
</dbReference>
<keyword evidence="3" id="KW-0813">Transport</keyword>
<keyword evidence="7" id="KW-0472">Membrane</keyword>
<dbReference type="InterPro" id="IPR025662">
    <property type="entry name" value="Sigma_54_int_dom_ATP-bd_1"/>
</dbReference>
<reference evidence="10" key="1">
    <citation type="submission" date="2018-06" db="EMBL/GenBank/DDBJ databases">
        <authorList>
            <person name="Khan S.A."/>
        </authorList>
    </citation>
    <scope>NUCLEOTIDE SEQUENCE [LARGE SCALE GENOMIC DNA]</scope>
    <source>
        <strain evidence="10">DB-1506</strain>
    </source>
</reference>
<dbReference type="PANTHER" id="PTHR43297:SF7">
    <property type="entry name" value="D,D-DIPEPTIDE TRANSPORT ATP-BINDING PROTEIN DDPD-RELATED"/>
    <property type="match status" value="1"/>
</dbReference>
<dbReference type="InterPro" id="IPR003593">
    <property type="entry name" value="AAA+_ATPase"/>
</dbReference>
<dbReference type="PROSITE" id="PS00675">
    <property type="entry name" value="SIGMA54_INTERACT_1"/>
    <property type="match status" value="1"/>
</dbReference>
<keyword evidence="5" id="KW-0547">Nucleotide-binding</keyword>
<dbReference type="GO" id="GO:0005524">
    <property type="term" value="F:ATP binding"/>
    <property type="evidence" value="ECO:0007669"/>
    <property type="project" value="UniProtKB-KW"/>
</dbReference>
<dbReference type="PANTHER" id="PTHR43297">
    <property type="entry name" value="OLIGOPEPTIDE TRANSPORT ATP-BINDING PROTEIN APPD"/>
    <property type="match status" value="1"/>
</dbReference>
<evidence type="ECO:0000256" key="1">
    <source>
        <dbReference type="ARBA" id="ARBA00004417"/>
    </source>
</evidence>
<dbReference type="InterPro" id="IPR003439">
    <property type="entry name" value="ABC_transporter-like_ATP-bd"/>
</dbReference>
<dbReference type="Gene3D" id="3.40.50.300">
    <property type="entry name" value="P-loop containing nucleotide triphosphate hydrolases"/>
    <property type="match status" value="2"/>
</dbReference>
<keyword evidence="6 9" id="KW-0067">ATP-binding</keyword>
<dbReference type="SUPFAM" id="SSF52540">
    <property type="entry name" value="P-loop containing nucleoside triphosphate hydrolases"/>
    <property type="match status" value="2"/>
</dbReference>
<dbReference type="RefSeq" id="WP_111472230.1">
    <property type="nucleotide sequence ID" value="NZ_QLIX01000028.1"/>
</dbReference>
<evidence type="ECO:0000256" key="6">
    <source>
        <dbReference type="ARBA" id="ARBA00022840"/>
    </source>
</evidence>
<keyword evidence="10" id="KW-1185">Reference proteome</keyword>
<sequence length="480" mass="52066">MSGHVRLRDLTVQAADGTPLVAGLSLAAGPGTPLVLLGETGSGKSLVLQAIMGALPPHLRRTGEVVLDGQPLPEGRARRGLWGRRIALLPQEPWLALDPTMRALAQVAEVYRLVRGMPAPRSRAEAEQRLRDLGIEEAARLYPFQLSGGMAQRLALAVLRATDAPLLLADEPTKGLDAARRDEAALRLRDEAGRGRTVIAVTHDIGVARILGGHLAVMLEGRILEQGPSERLLRDPAQDYTRRLIAAEPSQWPTQWRAPSIAPPRPAGEAVVEGRRLGKRFQDRAVLREVDIAVGRGEVVAVLGPSGCGKTTLGDLLLGLLPPSQGEVRRAAGLAPWRFQKLYQDPPSAFAPHQSMRDALRHLGRRHGLAPTLFEGLRDRLRLPPALLDRRPAELSGGELQRFALLRALALDPVFLFADEPTSRLDPITQQEVALLLRGLVSERNLGLLLVTHDAMLAQRMADRVFTIEAARLLPAGRAG</sequence>
<name>A0A327M0R2_9PROT</name>
<dbReference type="AlphaFoldDB" id="A0A327M0R2"/>
<protein>
    <submittedName>
        <fullName evidence="9">ABC transporter ATP-binding protein</fullName>
    </submittedName>
</protein>
<dbReference type="EMBL" id="QLIX01000028">
    <property type="protein sequence ID" value="RAI56007.1"/>
    <property type="molecule type" value="Genomic_DNA"/>
</dbReference>
<organism evidence="9 10">
    <name type="scientific">Roseicella frigidaeris</name>
    <dbReference type="NCBI Taxonomy" id="2230885"/>
    <lineage>
        <taxon>Bacteria</taxon>
        <taxon>Pseudomonadati</taxon>
        <taxon>Pseudomonadota</taxon>
        <taxon>Alphaproteobacteria</taxon>
        <taxon>Acetobacterales</taxon>
        <taxon>Roseomonadaceae</taxon>
        <taxon>Roseicella</taxon>
    </lineage>
</organism>
<comment type="subcellular location">
    <subcellularLocation>
        <location evidence="1">Cell inner membrane</location>
        <topology evidence="1">Peripheral membrane protein</topology>
    </subcellularLocation>
</comment>
<evidence type="ECO:0000313" key="9">
    <source>
        <dbReference type="EMBL" id="RAI56007.1"/>
    </source>
</evidence>
<evidence type="ECO:0000256" key="4">
    <source>
        <dbReference type="ARBA" id="ARBA00022475"/>
    </source>
</evidence>
<dbReference type="PROSITE" id="PS00211">
    <property type="entry name" value="ABC_TRANSPORTER_1"/>
    <property type="match status" value="1"/>
</dbReference>
<comment type="similarity">
    <text evidence="2">Belongs to the ABC transporter superfamily.</text>
</comment>
<comment type="caution">
    <text evidence="9">The sequence shown here is derived from an EMBL/GenBank/DDBJ whole genome shotgun (WGS) entry which is preliminary data.</text>
</comment>
<evidence type="ECO:0000313" key="10">
    <source>
        <dbReference type="Proteomes" id="UP000249065"/>
    </source>
</evidence>
<dbReference type="SMART" id="SM00382">
    <property type="entry name" value="AAA"/>
    <property type="match status" value="2"/>
</dbReference>
<dbReference type="GO" id="GO:0005886">
    <property type="term" value="C:plasma membrane"/>
    <property type="evidence" value="ECO:0007669"/>
    <property type="project" value="UniProtKB-SubCell"/>
</dbReference>
<evidence type="ECO:0000256" key="3">
    <source>
        <dbReference type="ARBA" id="ARBA00022448"/>
    </source>
</evidence>
<proteinExistence type="inferred from homology"/>
<dbReference type="GO" id="GO:0016887">
    <property type="term" value="F:ATP hydrolysis activity"/>
    <property type="evidence" value="ECO:0007669"/>
    <property type="project" value="InterPro"/>
</dbReference>
<evidence type="ECO:0000259" key="8">
    <source>
        <dbReference type="PROSITE" id="PS50893"/>
    </source>
</evidence>
<dbReference type="PROSITE" id="PS50893">
    <property type="entry name" value="ABC_TRANSPORTER_2"/>
    <property type="match status" value="2"/>
</dbReference>
<dbReference type="OrthoDB" id="9802264at2"/>
<dbReference type="Proteomes" id="UP000249065">
    <property type="component" value="Unassembled WGS sequence"/>
</dbReference>
<dbReference type="InterPro" id="IPR027417">
    <property type="entry name" value="P-loop_NTPase"/>
</dbReference>
<dbReference type="Pfam" id="PF00005">
    <property type="entry name" value="ABC_tran"/>
    <property type="match status" value="2"/>
</dbReference>
<evidence type="ECO:0000256" key="7">
    <source>
        <dbReference type="ARBA" id="ARBA00023136"/>
    </source>
</evidence>
<feature type="domain" description="ABC transporter" evidence="8">
    <location>
        <begin position="5"/>
        <end position="245"/>
    </location>
</feature>
<evidence type="ECO:0000256" key="5">
    <source>
        <dbReference type="ARBA" id="ARBA00022741"/>
    </source>
</evidence>
<feature type="domain" description="ABC transporter" evidence="8">
    <location>
        <begin position="272"/>
        <end position="479"/>
    </location>
</feature>
<dbReference type="InterPro" id="IPR050388">
    <property type="entry name" value="ABC_Ni/Peptide_Import"/>
</dbReference>
<gene>
    <name evidence="9" type="ORF">DOO78_22975</name>
</gene>
<keyword evidence="4" id="KW-1003">Cell membrane</keyword>
<accession>A0A327M0R2</accession>
<evidence type="ECO:0000256" key="2">
    <source>
        <dbReference type="ARBA" id="ARBA00005417"/>
    </source>
</evidence>